<keyword evidence="1" id="KW-0863">Zinc-finger</keyword>
<feature type="region of interest" description="Disordered" evidence="2">
    <location>
        <begin position="230"/>
        <end position="265"/>
    </location>
</feature>
<organism evidence="4">
    <name type="scientific">Sesamum radiatum</name>
    <name type="common">Black benniseed</name>
    <dbReference type="NCBI Taxonomy" id="300843"/>
    <lineage>
        <taxon>Eukaryota</taxon>
        <taxon>Viridiplantae</taxon>
        <taxon>Streptophyta</taxon>
        <taxon>Embryophyta</taxon>
        <taxon>Tracheophyta</taxon>
        <taxon>Spermatophyta</taxon>
        <taxon>Magnoliopsida</taxon>
        <taxon>eudicotyledons</taxon>
        <taxon>Gunneridae</taxon>
        <taxon>Pentapetalae</taxon>
        <taxon>asterids</taxon>
        <taxon>lamiids</taxon>
        <taxon>Lamiales</taxon>
        <taxon>Pedaliaceae</taxon>
        <taxon>Sesamum</taxon>
    </lineage>
</organism>
<dbReference type="Gene3D" id="3.60.10.10">
    <property type="entry name" value="Endonuclease/exonuclease/phosphatase"/>
    <property type="match status" value="1"/>
</dbReference>
<name>A0AAW2M2E5_SESRA</name>
<keyword evidence="1" id="KW-0479">Metal-binding</keyword>
<evidence type="ECO:0000256" key="1">
    <source>
        <dbReference type="PROSITE-ProRule" id="PRU00047"/>
    </source>
</evidence>
<comment type="caution">
    <text evidence="4">The sequence shown here is derived from an EMBL/GenBank/DDBJ whole genome shotgun (WGS) entry which is preliminary data.</text>
</comment>
<gene>
    <name evidence="4" type="ORF">Sradi_5090000</name>
</gene>
<dbReference type="PROSITE" id="PS50158">
    <property type="entry name" value="ZF_CCHC"/>
    <property type="match status" value="1"/>
</dbReference>
<sequence length="515" mass="59022">MEDEVAGLEISSAGEIGNTENDAFLLVGRLLTPRTFRYDVMSSTLSTLLRPARGMDVRLVGDNRFLLRFNHMVDRDRALMGCPWTFDRNLVILQSVSEDENPLEVDLNWCQFYVHVHDLPLRLMTREAAEDIGYRLGQELTAALAYERLPNFCYICAIMGHIMRDCPLEVGGKGTEGGEDLRYGAWLRKSRTEHVSFPSYRDSDDSSWNGAFNPGDLVIVPIVFKAGAREGRRGRGRGHKETERSRPKRYSKRKEGFSSGESSKKKLMLSPGEAVSSHVLEDSELIESILAAAAEKPAEHYDRISLELSRFRDSFDSSTFRGFGTVVAKRYSGPVAIGSKYHIDVQVLSEVLGVGWRFTGFYDDADTSRRKIGWRKLTELSKQVEGVQWLFPGDFNEVLYQHEKTGIPRPLWQLNDFQRTLAECNLNDIFFQGTKYTWCNRRQAKETVRARLDRACANPTWLEKYPDATVTHRANCNSDHRMFMMELTPRDKRNKISKKPHFRFEARWLQSEGCK</sequence>
<dbReference type="AlphaFoldDB" id="A0AAW2M2E5"/>
<keyword evidence="1" id="KW-0862">Zinc</keyword>
<dbReference type="InterPro" id="IPR025836">
    <property type="entry name" value="Zn_knuckle_CX2CX4HX4C"/>
</dbReference>
<dbReference type="InterPro" id="IPR001878">
    <property type="entry name" value="Znf_CCHC"/>
</dbReference>
<accession>A0AAW2M2E5</accession>
<dbReference type="Pfam" id="PF14392">
    <property type="entry name" value="zf-CCHC_4"/>
    <property type="match status" value="1"/>
</dbReference>
<dbReference type="GO" id="GO:0008270">
    <property type="term" value="F:zinc ion binding"/>
    <property type="evidence" value="ECO:0007669"/>
    <property type="project" value="UniProtKB-KW"/>
</dbReference>
<evidence type="ECO:0000313" key="4">
    <source>
        <dbReference type="EMBL" id="KAL0325207.1"/>
    </source>
</evidence>
<dbReference type="PANTHER" id="PTHR33710:SF62">
    <property type="entry name" value="DUF4283 DOMAIN PROTEIN"/>
    <property type="match status" value="1"/>
</dbReference>
<dbReference type="Pfam" id="PF14111">
    <property type="entry name" value="DUF4283"/>
    <property type="match status" value="1"/>
</dbReference>
<evidence type="ECO:0000256" key="2">
    <source>
        <dbReference type="SAM" id="MobiDB-lite"/>
    </source>
</evidence>
<feature type="compositionally biased region" description="Basic and acidic residues" evidence="2">
    <location>
        <begin position="230"/>
        <end position="245"/>
    </location>
</feature>
<feature type="domain" description="CCHC-type" evidence="3">
    <location>
        <begin position="153"/>
        <end position="167"/>
    </location>
</feature>
<evidence type="ECO:0000259" key="3">
    <source>
        <dbReference type="PROSITE" id="PS50158"/>
    </source>
</evidence>
<dbReference type="GO" id="GO:0003676">
    <property type="term" value="F:nucleic acid binding"/>
    <property type="evidence" value="ECO:0007669"/>
    <property type="project" value="InterPro"/>
</dbReference>
<dbReference type="InterPro" id="IPR036691">
    <property type="entry name" value="Endo/exonu/phosph_ase_sf"/>
</dbReference>
<reference evidence="4" key="1">
    <citation type="submission" date="2020-06" db="EMBL/GenBank/DDBJ databases">
        <authorList>
            <person name="Li T."/>
            <person name="Hu X."/>
            <person name="Zhang T."/>
            <person name="Song X."/>
            <person name="Zhang H."/>
            <person name="Dai N."/>
            <person name="Sheng W."/>
            <person name="Hou X."/>
            <person name="Wei L."/>
        </authorList>
    </citation>
    <scope>NUCLEOTIDE SEQUENCE</scope>
    <source>
        <strain evidence="4">G02</strain>
        <tissue evidence="4">Leaf</tissue>
    </source>
</reference>
<dbReference type="PANTHER" id="PTHR33710">
    <property type="entry name" value="BNAC02G09200D PROTEIN"/>
    <property type="match status" value="1"/>
</dbReference>
<proteinExistence type="predicted"/>
<dbReference type="SUPFAM" id="SSF56219">
    <property type="entry name" value="DNase I-like"/>
    <property type="match status" value="1"/>
</dbReference>
<reference evidence="4" key="2">
    <citation type="journal article" date="2024" name="Plant">
        <title>Genomic evolution and insights into agronomic trait innovations of Sesamum species.</title>
        <authorList>
            <person name="Miao H."/>
            <person name="Wang L."/>
            <person name="Qu L."/>
            <person name="Liu H."/>
            <person name="Sun Y."/>
            <person name="Le M."/>
            <person name="Wang Q."/>
            <person name="Wei S."/>
            <person name="Zheng Y."/>
            <person name="Lin W."/>
            <person name="Duan Y."/>
            <person name="Cao H."/>
            <person name="Xiong S."/>
            <person name="Wang X."/>
            <person name="Wei L."/>
            <person name="Li C."/>
            <person name="Ma Q."/>
            <person name="Ju M."/>
            <person name="Zhao R."/>
            <person name="Li G."/>
            <person name="Mu C."/>
            <person name="Tian Q."/>
            <person name="Mei H."/>
            <person name="Zhang T."/>
            <person name="Gao T."/>
            <person name="Zhang H."/>
        </authorList>
    </citation>
    <scope>NUCLEOTIDE SEQUENCE</scope>
    <source>
        <strain evidence="4">G02</strain>
    </source>
</reference>
<protein>
    <recommendedName>
        <fullName evidence="3">CCHC-type domain-containing protein</fullName>
    </recommendedName>
</protein>
<dbReference type="InterPro" id="IPR025558">
    <property type="entry name" value="DUF4283"/>
</dbReference>
<dbReference type="EMBL" id="JACGWJ010000023">
    <property type="protein sequence ID" value="KAL0325207.1"/>
    <property type="molecule type" value="Genomic_DNA"/>
</dbReference>